<proteinExistence type="predicted"/>
<reference evidence="1" key="2">
    <citation type="submission" date="2011-02" db="EMBL/GenBank/DDBJ databases">
        <authorList>
            <person name="MacLean D."/>
        </authorList>
    </citation>
    <scope>NUCLEOTIDE SEQUENCE</scope>
</reference>
<dbReference type="HOGENOM" id="CLU_2377128_0_0_1"/>
<gene>
    <name evidence="1" type="primary">AlNc14C36G3227</name>
    <name evidence="2" type="synonym">AlNc14C735G12462</name>
    <name evidence="1" type="ORF">ALNC14_037050</name>
    <name evidence="2" type="ORF">ALNC14_139880</name>
</gene>
<reference evidence="1" key="1">
    <citation type="journal article" date="2011" name="PLoS Biol.">
        <title>Gene gain and loss during evolution of obligate parasitism in the white rust pathogen of Arabidopsis thaliana.</title>
        <authorList>
            <person name="Kemen E."/>
            <person name="Gardiner A."/>
            <person name="Schultz-Larsen T."/>
            <person name="Kemen A.C."/>
            <person name="Balmuth A.L."/>
            <person name="Robert-Seilaniantz A."/>
            <person name="Bailey K."/>
            <person name="Holub E."/>
            <person name="Studholme D.J."/>
            <person name="Maclean D."/>
            <person name="Jones J.D."/>
        </authorList>
    </citation>
    <scope>NUCLEOTIDE SEQUENCE</scope>
</reference>
<dbReference type="EMBL" id="FR824693">
    <property type="protein sequence ID" value="CCA27844.1"/>
    <property type="molecule type" value="Genomic_DNA"/>
</dbReference>
<accession>F0W8V3</accession>
<protein>
    <submittedName>
        <fullName evidence="1">AlNc14C36G3227 protein</fullName>
    </submittedName>
    <submittedName>
        <fullName evidence="2">AlNc14C735G12462 protein</fullName>
    </submittedName>
</protein>
<name>F0W8V3_9STRA</name>
<dbReference type="AlphaFoldDB" id="F0W8V3"/>
<evidence type="ECO:0000313" key="2">
    <source>
        <dbReference type="EMBL" id="CCA27844.1"/>
    </source>
</evidence>
<organism evidence="1">
    <name type="scientific">Albugo laibachii Nc14</name>
    <dbReference type="NCBI Taxonomy" id="890382"/>
    <lineage>
        <taxon>Eukaryota</taxon>
        <taxon>Sar</taxon>
        <taxon>Stramenopiles</taxon>
        <taxon>Oomycota</taxon>
        <taxon>Peronosporomycetes</taxon>
        <taxon>Albuginales</taxon>
        <taxon>Albuginaceae</taxon>
        <taxon>Albugo</taxon>
    </lineage>
</organism>
<sequence length="95" mass="11228">MSFQQLLSLTYYPCRDYVTRSGVLSTLRSRYNRPDYICMSEELFDGIKILGFCHHEMLGIILHKKSILHIQLNHPGEDVKNVRSDYLNIFKFCKQ</sequence>
<evidence type="ECO:0000313" key="1">
    <source>
        <dbReference type="EMBL" id="CCA17562.1"/>
    </source>
</evidence>
<dbReference type="EMBL" id="FR824081">
    <property type="protein sequence ID" value="CCA17562.1"/>
    <property type="molecule type" value="Genomic_DNA"/>
</dbReference>